<name>A0A423WWR3_9PEZI</name>
<feature type="region of interest" description="Disordered" evidence="1">
    <location>
        <begin position="561"/>
        <end position="671"/>
    </location>
</feature>
<evidence type="ECO:0000313" key="3">
    <source>
        <dbReference type="Proteomes" id="UP000283895"/>
    </source>
</evidence>
<feature type="compositionally biased region" description="Polar residues" evidence="1">
    <location>
        <begin position="857"/>
        <end position="875"/>
    </location>
</feature>
<feature type="compositionally biased region" description="Polar residues" evidence="1">
    <location>
        <begin position="705"/>
        <end position="742"/>
    </location>
</feature>
<dbReference type="Proteomes" id="UP000283895">
    <property type="component" value="Unassembled WGS sequence"/>
</dbReference>
<reference evidence="2 3" key="1">
    <citation type="submission" date="2015-09" db="EMBL/GenBank/DDBJ databases">
        <title>Host preference determinants of Valsa canker pathogens revealed by comparative genomics.</title>
        <authorList>
            <person name="Yin Z."/>
            <person name="Huang L."/>
        </authorList>
    </citation>
    <scope>NUCLEOTIDE SEQUENCE [LARGE SCALE GENOMIC DNA]</scope>
    <source>
        <strain evidence="2 3">03-1</strain>
    </source>
</reference>
<feature type="region of interest" description="Disordered" evidence="1">
    <location>
        <begin position="407"/>
        <end position="531"/>
    </location>
</feature>
<feature type="compositionally biased region" description="Low complexity" evidence="1">
    <location>
        <begin position="634"/>
        <end position="648"/>
    </location>
</feature>
<dbReference type="EMBL" id="LKEA01000007">
    <property type="protein sequence ID" value="ROW07925.1"/>
    <property type="molecule type" value="Genomic_DNA"/>
</dbReference>
<sequence>MSSNDPPGGNPPRPSRRGGRKPVAQDQSPQGQSAFQSQSYQTGPASSAPEQLTTYTSSFAVDPSGPQTPSTSSFPLQQQQSSQGYQTGQSTGSQRSQPSPIGTPYQGSPVTAAELISRGSGGSAIFGKNKEGQYLEVIYPSAFLAIKRENNIIHLQEPYQIYYKYQNDPSPPSVEEWPLMVKKLDRLGRKIFFVHGTAKYAPAAIKELFPGIDTRTTTFQKLHQEYNVNMSQNLRRRVMWEDAFWSRDFPHDFRVDIDRYPANPANLNYTRHWIYEQMNEATYKRVWSAVCDVIPWANNFEDKNALQFWFLKTITAGLLQKVGPIAAAEQKMNPGVKWAKRGVKWTMAINDRKAAYDFLELQGVDARFRNIEMDTFQYATFLDENTASTPTSMPKRRAEDLRAQNAFISESPPPSPPHKTARHHSPSRDSPSADPFRSPGRGSMLSSGSRPRYASPLQHSQSATQGFGPGEPASGAQEQSFPVDPQLYGQEPRGSGRGPFDTQSGSTPRATRTAEGGAYPHSFESQEVRSARLERENRDFLARREAEIQEQSRQRMQVEIARLQAQYAQRSPQPSGPSYQGGGRPSQYSGSMRSPSLPPTTGPPPPSPQGIHYGSQAAASSGRPRKRSIGSQVSEASSALSSLNLGEGSQRGSHAGVRGSRPSGPQLGSGLGNVGVYGRSLGTQNESVYPLTPLQMQQAAAGVFSTGTHPQGSSTEGQGSFPTGRRTSGNFMAPTASSLTRSNSRRELRSGSAASGASTGTGAQGRGSIRSSTRNRRAPVSLAQEQEYNHRVAERERRRQAGERVDSPSPELGRGMSSPELGRGISSPELGRGTSNTSTPTPTPRHEIETMRAEGSFQGSRSQTYDNTSTQETETMRANESLDLGIDLDGEDIRPSEVAANYLNLHRASYN</sequence>
<feature type="compositionally biased region" description="Low complexity" evidence="1">
    <location>
        <begin position="67"/>
        <end position="100"/>
    </location>
</feature>
<proteinExistence type="predicted"/>
<dbReference type="AlphaFoldDB" id="A0A423WWR3"/>
<protein>
    <submittedName>
        <fullName evidence="2">Uncharacterized protein</fullName>
    </submittedName>
</protein>
<feature type="compositionally biased region" description="Polar residues" evidence="1">
    <location>
        <begin position="501"/>
        <end position="510"/>
    </location>
</feature>
<evidence type="ECO:0000313" key="2">
    <source>
        <dbReference type="EMBL" id="ROW07925.1"/>
    </source>
</evidence>
<feature type="compositionally biased region" description="Low complexity" evidence="1">
    <location>
        <begin position="569"/>
        <end position="578"/>
    </location>
</feature>
<feature type="region of interest" description="Disordered" evidence="1">
    <location>
        <begin position="1"/>
        <end position="108"/>
    </location>
</feature>
<comment type="caution">
    <text evidence="2">The sequence shown here is derived from an EMBL/GenBank/DDBJ whole genome shotgun (WGS) entry which is preliminary data.</text>
</comment>
<feature type="compositionally biased region" description="Low complexity" evidence="1">
    <location>
        <begin position="750"/>
        <end position="761"/>
    </location>
</feature>
<feature type="compositionally biased region" description="Pro residues" evidence="1">
    <location>
        <begin position="596"/>
        <end position="608"/>
    </location>
</feature>
<organism evidence="2 3">
    <name type="scientific">Cytospora schulzeri</name>
    <dbReference type="NCBI Taxonomy" id="448051"/>
    <lineage>
        <taxon>Eukaryota</taxon>
        <taxon>Fungi</taxon>
        <taxon>Dikarya</taxon>
        <taxon>Ascomycota</taxon>
        <taxon>Pezizomycotina</taxon>
        <taxon>Sordariomycetes</taxon>
        <taxon>Sordariomycetidae</taxon>
        <taxon>Diaporthales</taxon>
        <taxon>Cytosporaceae</taxon>
        <taxon>Cytospora</taxon>
    </lineage>
</organism>
<feature type="region of interest" description="Disordered" evidence="1">
    <location>
        <begin position="705"/>
        <end position="875"/>
    </location>
</feature>
<feature type="compositionally biased region" description="Basic and acidic residues" evidence="1">
    <location>
        <begin position="787"/>
        <end position="806"/>
    </location>
</feature>
<evidence type="ECO:0000256" key="1">
    <source>
        <dbReference type="SAM" id="MobiDB-lite"/>
    </source>
</evidence>
<gene>
    <name evidence="2" type="ORF">VMCG_03428</name>
</gene>
<accession>A0A423WWR3</accession>
<feature type="compositionally biased region" description="Polar residues" evidence="1">
    <location>
        <begin position="25"/>
        <end position="59"/>
    </location>
</feature>
<keyword evidence="3" id="KW-1185">Reference proteome</keyword>